<evidence type="ECO:0000313" key="2">
    <source>
        <dbReference type="EMBL" id="RIA66481.1"/>
    </source>
</evidence>
<dbReference type="InParanoid" id="A0A397R7Y3"/>
<gene>
    <name evidence="2" type="ORF">EI71_01590</name>
</gene>
<reference evidence="2 3" key="1">
    <citation type="submission" date="2018-08" db="EMBL/GenBank/DDBJ databases">
        <title>Genomic Encyclopedia of Archaeal and Bacterial Type Strains, Phase II (KMG-II): from individual species to whole genera.</title>
        <authorList>
            <person name="Goeker M."/>
        </authorList>
    </citation>
    <scope>NUCLEOTIDE SEQUENCE [LARGE SCALE GENOMIC DNA]</scope>
    <source>
        <strain evidence="2 3">ATCC 27112</strain>
    </source>
</reference>
<dbReference type="OrthoDB" id="3171076at2"/>
<name>A0A397R7Y3_9MOLU</name>
<evidence type="ECO:0000256" key="1">
    <source>
        <dbReference type="SAM" id="SignalP"/>
    </source>
</evidence>
<protein>
    <submittedName>
        <fullName evidence="2">Uncharacterized protein</fullName>
    </submittedName>
</protein>
<organism evidence="2 3">
    <name type="scientific">Anaeroplasma bactoclasticum</name>
    <dbReference type="NCBI Taxonomy" id="2088"/>
    <lineage>
        <taxon>Bacteria</taxon>
        <taxon>Bacillati</taxon>
        <taxon>Mycoplasmatota</taxon>
        <taxon>Mollicutes</taxon>
        <taxon>Anaeroplasmatales</taxon>
        <taxon>Anaeroplasmataceae</taxon>
        <taxon>Anaeroplasma</taxon>
    </lineage>
</organism>
<sequence>MMKIKQCIIPILINLNILGLLCACGSKEDNKNRVEFRYAASSSDYNGSLYYTDDYFMEDATYYNPSLATASLGLAMSAFMSLDTDNPSDYSHRYINCENLLLDMDFKNVYANEYYKKKPETDSLGVVIASKKIDDYTLIAIGIRGAGYQQEWASNCKIGDGITEVLHEGFNDGATIMLDSLKYYINQYAITGKLKLWSAGFSRASAVNNLAIGRLDRSLYLNEPILPDTVSIAKEDMYAYCFEVPMGASFNEDISPRSEIYNNIFNIINVYDPVPMVPMEGLGFTRYGIDCYLPNPLNDINYESDLNTIKGYYNSLEASSAIGEYCIDKFVYYGGLGEKKTNYSGDEDTVNFHGGLFVKDLLNCMIEEGITDRVAFKENIQDGLREVFTMVFKNDTMSESLYPFVGSFILSILINGNIDYLIDEIMHNPDNFVNDIMPIIKMTVENSTLLDGVSPLEFCNQIKGFITVLTKVFNRHLYTLFPFVSLNNLKAITQAHQPITCMANLMSMDPNYNKKPIKCDMSGGYYYVEIPHESDSGYINISMDGKDIARMESGGAINLSMYTYGRLDNKFIAYLPLGHSYSILSSIGGCNVYKYDQKYPGMSLVSCSRIDDPYTDEYTLTF</sequence>
<feature type="chain" id="PRO_5017387149" evidence="1">
    <location>
        <begin position="23"/>
        <end position="622"/>
    </location>
</feature>
<feature type="signal peptide" evidence="1">
    <location>
        <begin position="1"/>
        <end position="22"/>
    </location>
</feature>
<dbReference type="PROSITE" id="PS51257">
    <property type="entry name" value="PROKAR_LIPOPROTEIN"/>
    <property type="match status" value="1"/>
</dbReference>
<proteinExistence type="predicted"/>
<dbReference type="EMBL" id="QXEV01000023">
    <property type="protein sequence ID" value="RIA66481.1"/>
    <property type="molecule type" value="Genomic_DNA"/>
</dbReference>
<comment type="caution">
    <text evidence="2">The sequence shown here is derived from an EMBL/GenBank/DDBJ whole genome shotgun (WGS) entry which is preliminary data.</text>
</comment>
<dbReference type="RefSeq" id="WP_147387580.1">
    <property type="nucleotide sequence ID" value="NZ_QXEV01000023.1"/>
</dbReference>
<accession>A0A397R7Y3</accession>
<evidence type="ECO:0000313" key="3">
    <source>
        <dbReference type="Proteomes" id="UP000266506"/>
    </source>
</evidence>
<keyword evidence="3" id="KW-1185">Reference proteome</keyword>
<dbReference type="Proteomes" id="UP000266506">
    <property type="component" value="Unassembled WGS sequence"/>
</dbReference>
<dbReference type="SUPFAM" id="SSF53474">
    <property type="entry name" value="alpha/beta-Hydrolases"/>
    <property type="match status" value="1"/>
</dbReference>
<dbReference type="AlphaFoldDB" id="A0A397R7Y3"/>
<keyword evidence="1" id="KW-0732">Signal</keyword>
<dbReference type="InterPro" id="IPR029058">
    <property type="entry name" value="AB_hydrolase_fold"/>
</dbReference>
<dbReference type="Gene3D" id="3.40.50.1820">
    <property type="entry name" value="alpha/beta hydrolase"/>
    <property type="match status" value="1"/>
</dbReference>